<evidence type="ECO:0000259" key="1">
    <source>
        <dbReference type="Pfam" id="PF01937"/>
    </source>
</evidence>
<evidence type="ECO:0000313" key="3">
    <source>
        <dbReference type="Proteomes" id="UP000000467"/>
    </source>
</evidence>
<dbReference type="HOGENOM" id="CLU_124972_0_0_9"/>
<dbReference type="Gene3D" id="3.40.50.10880">
    <property type="entry name" value="Uncharacterised protein PF01937, DUF89, domain 3"/>
    <property type="match status" value="1"/>
</dbReference>
<dbReference type="AlphaFoldDB" id="K4LH45"/>
<dbReference type="OrthoDB" id="9796465at2"/>
<dbReference type="InterPro" id="IPR036075">
    <property type="entry name" value="ARMT-1-like_metal-bd_sf"/>
</dbReference>
<dbReference type="eggNOG" id="COG1578">
    <property type="taxonomic scope" value="Bacteria"/>
</dbReference>
<gene>
    <name evidence="2" type="ordered locus">Tph_c10480</name>
</gene>
<dbReference type="STRING" id="1089553.Tph_c10480"/>
<keyword evidence="3" id="KW-1185">Reference proteome</keyword>
<organism evidence="2 3">
    <name type="scientific">Thermacetogenium phaeum (strain ATCC BAA-254 / DSM 26808 / PB)</name>
    <dbReference type="NCBI Taxonomy" id="1089553"/>
    <lineage>
        <taxon>Bacteria</taxon>
        <taxon>Bacillati</taxon>
        <taxon>Bacillota</taxon>
        <taxon>Clostridia</taxon>
        <taxon>Thermoanaerobacterales</taxon>
        <taxon>Thermoanaerobacteraceae</taxon>
        <taxon>Thermacetogenium</taxon>
    </lineage>
</organism>
<dbReference type="InterPro" id="IPR002791">
    <property type="entry name" value="ARMT1-like_metal-bd"/>
</dbReference>
<dbReference type="Proteomes" id="UP000000467">
    <property type="component" value="Chromosome"/>
</dbReference>
<dbReference type="RefSeq" id="WP_015050151.1">
    <property type="nucleotide sequence ID" value="NC_018870.1"/>
</dbReference>
<dbReference type="Pfam" id="PF01937">
    <property type="entry name" value="ARMT1-like_dom"/>
    <property type="match status" value="1"/>
</dbReference>
<dbReference type="EMBL" id="CP003732">
    <property type="protein sequence ID" value="AFV11270.1"/>
    <property type="molecule type" value="Genomic_DNA"/>
</dbReference>
<sequence length="163" mass="18542">MLIKLKEKLSKAQKLLYLGDNAGEIVFDKLFIKKIKDVYRNLDIFFATRGYPTLNDVTEEDAYAVGMDRCAKIVNNGTDIPGTILEACSSQFLKVFHEADFVIAKGQGNFESLYGECEKDICFIFLCKCSLFEERLGVRKHDIVLMFNRPLILTSKLQQTAPQ</sequence>
<feature type="domain" description="Damage-control phosphatase ARMT1-like metal-binding" evidence="1">
    <location>
        <begin position="4"/>
        <end position="143"/>
    </location>
</feature>
<dbReference type="KEGG" id="tpz:Tph_c10480"/>
<protein>
    <recommendedName>
        <fullName evidence="1">Damage-control phosphatase ARMT1-like metal-binding domain-containing protein</fullName>
    </recommendedName>
</protein>
<proteinExistence type="predicted"/>
<evidence type="ECO:0000313" key="2">
    <source>
        <dbReference type="EMBL" id="AFV11270.1"/>
    </source>
</evidence>
<accession>K4LH45</accession>
<dbReference type="SUPFAM" id="SSF111321">
    <property type="entry name" value="AF1104-like"/>
    <property type="match status" value="1"/>
</dbReference>
<reference evidence="2 3" key="1">
    <citation type="journal article" date="2012" name="BMC Genomics">
        <title>Genome-guided analysis of physiological and morphological traits of the fermentative acetate oxidizer Thermacetogenium phaeum.</title>
        <authorList>
            <person name="Oehler D."/>
            <person name="Poehlein A."/>
            <person name="Leimbach A."/>
            <person name="Muller N."/>
            <person name="Daniel R."/>
            <person name="Gottschalk G."/>
            <person name="Schink B."/>
        </authorList>
    </citation>
    <scope>NUCLEOTIDE SEQUENCE [LARGE SCALE GENOMIC DNA]</scope>
    <source>
        <strain evidence="3">ATCC BAA-254 / DSM 26808 / PB</strain>
    </source>
</reference>
<name>K4LH45_THEPS</name>